<comment type="caution">
    <text evidence="1">The sequence shown here is derived from an EMBL/GenBank/DDBJ whole genome shotgun (WGS) entry which is preliminary data.</text>
</comment>
<dbReference type="Proteomes" id="UP000526003">
    <property type="component" value="Unassembled WGS sequence"/>
</dbReference>
<reference evidence="1 2" key="1">
    <citation type="submission" date="2020-08" db="EMBL/GenBank/DDBJ databases">
        <title>Pseudomonas sp. nov.</title>
        <authorList>
            <person name="Gieschler S."/>
            <person name="Fiedler G."/>
            <person name="Brinks E."/>
            <person name="Boehnlein C."/>
            <person name="Franz C.M.A.P."/>
            <person name="Kabisch J."/>
        </authorList>
    </citation>
    <scope>NUCLEOTIDE SEQUENCE [LARGE SCALE GENOMIC DNA]</scope>
    <source>
        <strain evidence="1 2">MBT-1</strain>
    </source>
</reference>
<protein>
    <submittedName>
        <fullName evidence="1">Uncharacterized protein</fullName>
    </submittedName>
</protein>
<accession>A0A7X1GAM0</accession>
<keyword evidence="2" id="KW-1185">Reference proteome</keyword>
<organism evidence="1 2">
    <name type="scientific">Pseudomonas kielensis</name>
    <dbReference type="NCBI Taxonomy" id="2762577"/>
    <lineage>
        <taxon>Bacteria</taxon>
        <taxon>Pseudomonadati</taxon>
        <taxon>Pseudomonadota</taxon>
        <taxon>Gammaproteobacteria</taxon>
        <taxon>Pseudomonadales</taxon>
        <taxon>Pseudomonadaceae</taxon>
        <taxon>Pseudomonas</taxon>
    </lineage>
</organism>
<proteinExistence type="predicted"/>
<dbReference type="RefSeq" id="WP_185817875.1">
    <property type="nucleotide sequence ID" value="NZ_JACMYG010000002.1"/>
</dbReference>
<name>A0A7X1GAM0_9PSED</name>
<dbReference type="EMBL" id="JACMYG010000002">
    <property type="protein sequence ID" value="MBC2688520.1"/>
    <property type="molecule type" value="Genomic_DNA"/>
</dbReference>
<evidence type="ECO:0000313" key="2">
    <source>
        <dbReference type="Proteomes" id="UP000526003"/>
    </source>
</evidence>
<gene>
    <name evidence="1" type="ORF">H7995_01760</name>
</gene>
<dbReference type="AlphaFoldDB" id="A0A7X1GAM0"/>
<sequence>MANALFPLLALMDQFPVSGNTLLQPPFSKDIAQLPVARILGIEVLTRKRRHKNSIVRHILVVINMARKTAR</sequence>
<evidence type="ECO:0000313" key="1">
    <source>
        <dbReference type="EMBL" id="MBC2688520.1"/>
    </source>
</evidence>